<organism evidence="2 4">
    <name type="scientific">Methanosarcina flavescens</name>
    <dbReference type="NCBI Taxonomy" id="1715806"/>
    <lineage>
        <taxon>Archaea</taxon>
        <taxon>Methanobacteriati</taxon>
        <taxon>Methanobacteriota</taxon>
        <taxon>Stenosarchaea group</taxon>
        <taxon>Methanomicrobia</taxon>
        <taxon>Methanosarcinales</taxon>
        <taxon>Methanosarcinaceae</taxon>
        <taxon>Methanosarcina</taxon>
    </lineage>
</organism>
<dbReference type="AlphaFoldDB" id="A0A660HV46"/>
<protein>
    <submittedName>
        <fullName evidence="2">Pyridoxamine 5'-phosphate oxidase family protein</fullName>
    </submittedName>
</protein>
<sequence length="139" mass="15462">MPSNLIEYFNKAPRLGVLSTSSSDGRVDSAVFGSPQMIDEKTVLAATANNRTFANLLENPHAIYTIMEPADSITDWKGIRVYMKLKEYTTSGELLEMIRTQAANFVGEEGAKLIHAALTFEVYEVRPLIDFGQGWEKSI</sequence>
<dbReference type="PANTHER" id="PTHR40660">
    <property type="entry name" value="5'-PHOSPHATE OXIDASE PUTATIVE DOMAIN-CONTAINING PROTEIN-RELATED"/>
    <property type="match status" value="1"/>
</dbReference>
<evidence type="ECO:0000313" key="2">
    <source>
        <dbReference type="EMBL" id="AYK16122.1"/>
    </source>
</evidence>
<evidence type="ECO:0000313" key="5">
    <source>
        <dbReference type="Proteomes" id="UP000585579"/>
    </source>
</evidence>
<dbReference type="RefSeq" id="WP_054298172.1">
    <property type="nucleotide sequence ID" value="NZ_CP032683.1"/>
</dbReference>
<gene>
    <name evidence="2" type="ORF">AOB57_013810</name>
    <name evidence="3" type="ORF">GX302_05370</name>
</gene>
<reference evidence="2" key="2">
    <citation type="submission" date="2018-10" db="EMBL/GenBank/DDBJ databases">
        <authorList>
            <person name="Fischer M.A."/>
            <person name="Kern T."/>
            <person name="Deppenmeier U."/>
            <person name="Schmitz R.A."/>
            <person name="Rother M."/>
        </authorList>
    </citation>
    <scope>NUCLEOTIDE SEQUENCE</scope>
    <source>
        <strain evidence="2">E03.2</strain>
    </source>
</reference>
<keyword evidence="4" id="KW-1185">Reference proteome</keyword>
<evidence type="ECO:0000259" key="1">
    <source>
        <dbReference type="Pfam" id="PF01243"/>
    </source>
</evidence>
<reference evidence="3 5" key="3">
    <citation type="journal article" date="2020" name="Biotechnol. Biofuels">
        <title>New insights from the biogas microbiome by comprehensive genome-resolved metagenomics of nearly 1600 species originating from multiple anaerobic digesters.</title>
        <authorList>
            <person name="Campanaro S."/>
            <person name="Treu L."/>
            <person name="Rodriguez-R L.M."/>
            <person name="Kovalovszki A."/>
            <person name="Ziels R.M."/>
            <person name="Maus I."/>
            <person name="Zhu X."/>
            <person name="Kougias P.G."/>
            <person name="Basile A."/>
            <person name="Luo G."/>
            <person name="Schluter A."/>
            <person name="Konstantinidis K.T."/>
            <person name="Angelidaki I."/>
        </authorList>
    </citation>
    <scope>NUCLEOTIDE SEQUENCE [LARGE SCALE GENOMIC DNA]</scope>
    <source>
        <strain evidence="3">AS22ysBPME_46</strain>
    </source>
</reference>
<dbReference type="InterPro" id="IPR012349">
    <property type="entry name" value="Split_barrel_FMN-bd"/>
</dbReference>
<dbReference type="GeneID" id="53689197"/>
<feature type="domain" description="Pyridoxamine 5'-phosphate oxidase N-terminal" evidence="1">
    <location>
        <begin position="8"/>
        <end position="104"/>
    </location>
</feature>
<evidence type="ECO:0000313" key="4">
    <source>
        <dbReference type="Proteomes" id="UP000053087"/>
    </source>
</evidence>
<dbReference type="EMBL" id="JAAYQL010000028">
    <property type="protein sequence ID" value="NLK32270.1"/>
    <property type="molecule type" value="Genomic_DNA"/>
</dbReference>
<proteinExistence type="predicted"/>
<dbReference type="Proteomes" id="UP000053087">
    <property type="component" value="Chromosome"/>
</dbReference>
<dbReference type="KEGG" id="mfz:AOB57_013810"/>
<evidence type="ECO:0000313" key="3">
    <source>
        <dbReference type="EMBL" id="NLK32270.1"/>
    </source>
</evidence>
<reference evidence="2 4" key="1">
    <citation type="journal article" date="2016" name="Int. J. Syst. Evol. Microbiol.">
        <title>Methanosarcina flavescens sp. nov., a methanogenic archaeon isolated from a full-scale anaerobic digester.</title>
        <authorList>
            <person name="Kern T."/>
            <person name="Fischer M.A."/>
            <person name="Deppenmeier U."/>
            <person name="Schmitz R.A."/>
            <person name="Rother M."/>
        </authorList>
    </citation>
    <scope>NUCLEOTIDE SEQUENCE [LARGE SCALE GENOMIC DNA]</scope>
    <source>
        <strain evidence="2 4">E03.2</strain>
    </source>
</reference>
<dbReference type="Pfam" id="PF01243">
    <property type="entry name" value="PNPOx_N"/>
    <property type="match status" value="1"/>
</dbReference>
<dbReference type="EMBL" id="CP032683">
    <property type="protein sequence ID" value="AYK16122.1"/>
    <property type="molecule type" value="Genomic_DNA"/>
</dbReference>
<dbReference type="Proteomes" id="UP000585579">
    <property type="component" value="Unassembled WGS sequence"/>
</dbReference>
<dbReference type="SUPFAM" id="SSF50475">
    <property type="entry name" value="FMN-binding split barrel"/>
    <property type="match status" value="1"/>
</dbReference>
<dbReference type="PANTHER" id="PTHR40660:SF1">
    <property type="entry name" value="5'-PHOSPHATE OXIDASE PUTATIVE DOMAIN-CONTAINING PROTEIN-RELATED"/>
    <property type="match status" value="1"/>
</dbReference>
<dbReference type="InterPro" id="IPR011576">
    <property type="entry name" value="Pyridox_Oxase_N"/>
</dbReference>
<dbReference type="OrthoDB" id="129997at2157"/>
<name>A0A660HV46_9EURY</name>
<accession>A0A660HV46</accession>
<dbReference type="Gene3D" id="2.30.110.10">
    <property type="entry name" value="Electron Transport, Fmn-binding Protein, Chain A"/>
    <property type="match status" value="1"/>
</dbReference>